<dbReference type="Pfam" id="PF01132">
    <property type="entry name" value="EFP"/>
    <property type="match status" value="1"/>
</dbReference>
<feature type="domain" description="Elongation factor P C-terminal" evidence="2">
    <location>
        <begin position="277"/>
        <end position="332"/>
    </location>
</feature>
<dbReference type="Pfam" id="PF09285">
    <property type="entry name" value="Elong-fact-P_C"/>
    <property type="match status" value="1"/>
</dbReference>
<dbReference type="InterPro" id="IPR012340">
    <property type="entry name" value="NA-bd_OB-fold"/>
</dbReference>
<dbReference type="Pfam" id="PF08207">
    <property type="entry name" value="EFP_N"/>
    <property type="match status" value="1"/>
</dbReference>
<evidence type="ECO:0000313" key="4">
    <source>
        <dbReference type="Proteomes" id="UP001428341"/>
    </source>
</evidence>
<dbReference type="SUPFAM" id="SSF50104">
    <property type="entry name" value="Translation proteins SH3-like domain"/>
    <property type="match status" value="1"/>
</dbReference>
<dbReference type="GO" id="GO:0005737">
    <property type="term" value="C:cytoplasm"/>
    <property type="evidence" value="ECO:0007669"/>
    <property type="project" value="InterPro"/>
</dbReference>
<dbReference type="GO" id="GO:0043043">
    <property type="term" value="P:peptide biosynthetic process"/>
    <property type="evidence" value="ECO:0007669"/>
    <property type="project" value="InterPro"/>
</dbReference>
<dbReference type="Gene3D" id="2.40.50.140">
    <property type="entry name" value="Nucleic acid-binding proteins"/>
    <property type="match status" value="2"/>
</dbReference>
<keyword evidence="4" id="KW-1185">Reference proteome</keyword>
<dbReference type="EMBL" id="JBCGBO010000002">
    <property type="protein sequence ID" value="KAK9220685.1"/>
    <property type="molecule type" value="Genomic_DNA"/>
</dbReference>
<dbReference type="AlphaFoldDB" id="A0AAP0MRL4"/>
<evidence type="ECO:0000259" key="2">
    <source>
        <dbReference type="SMART" id="SM00841"/>
    </source>
</evidence>
<dbReference type="GO" id="GO:0003746">
    <property type="term" value="F:translation elongation factor activity"/>
    <property type="evidence" value="ECO:0007669"/>
    <property type="project" value="InterPro"/>
</dbReference>
<organism evidence="3 4">
    <name type="scientific">Citrus x changshan-huyou</name>
    <dbReference type="NCBI Taxonomy" id="2935761"/>
    <lineage>
        <taxon>Eukaryota</taxon>
        <taxon>Viridiplantae</taxon>
        <taxon>Streptophyta</taxon>
        <taxon>Embryophyta</taxon>
        <taxon>Tracheophyta</taxon>
        <taxon>Spermatophyta</taxon>
        <taxon>Magnoliopsida</taxon>
        <taxon>eudicotyledons</taxon>
        <taxon>Gunneridae</taxon>
        <taxon>Pentapetalae</taxon>
        <taxon>rosids</taxon>
        <taxon>malvids</taxon>
        <taxon>Sapindales</taxon>
        <taxon>Rutaceae</taxon>
        <taxon>Aurantioideae</taxon>
        <taxon>Citrus</taxon>
    </lineage>
</organism>
<comment type="caution">
    <text evidence="3">The sequence shown here is derived from an EMBL/GenBank/DDBJ whole genome shotgun (WGS) entry which is preliminary data.</text>
</comment>
<dbReference type="FunFam" id="2.30.30.30:FF:000003">
    <property type="entry name" value="Elongation factor P"/>
    <property type="match status" value="1"/>
</dbReference>
<dbReference type="Proteomes" id="UP001428341">
    <property type="component" value="Unassembled WGS sequence"/>
</dbReference>
<dbReference type="SUPFAM" id="SSF50249">
    <property type="entry name" value="Nucleic acid-binding proteins"/>
    <property type="match status" value="2"/>
</dbReference>
<proteinExistence type="inferred from homology"/>
<protein>
    <recommendedName>
        <fullName evidence="2">Elongation factor P C-terminal domain-containing protein</fullName>
    </recommendedName>
</protein>
<accession>A0AAP0MRL4</accession>
<dbReference type="PANTHER" id="PTHR30053">
    <property type="entry name" value="ELONGATION FACTOR P"/>
    <property type="match status" value="1"/>
</dbReference>
<dbReference type="InterPro" id="IPR015365">
    <property type="entry name" value="Elong-fact-P_C"/>
</dbReference>
<dbReference type="InterPro" id="IPR008991">
    <property type="entry name" value="Translation_prot_SH3-like_sf"/>
</dbReference>
<dbReference type="SMART" id="SM00841">
    <property type="entry name" value="Elong-fact-P_C"/>
    <property type="match status" value="1"/>
</dbReference>
<dbReference type="InterPro" id="IPR013185">
    <property type="entry name" value="Transl_elong_KOW-like"/>
</dbReference>
<comment type="similarity">
    <text evidence="1">Belongs to the elongation factor P family.</text>
</comment>
<reference evidence="3 4" key="1">
    <citation type="submission" date="2024-05" db="EMBL/GenBank/DDBJ databases">
        <title>Haplotype-resolved chromosome-level genome assembly of Huyou (Citrus changshanensis).</title>
        <authorList>
            <person name="Miao C."/>
            <person name="Chen W."/>
            <person name="Wu Y."/>
            <person name="Wang L."/>
            <person name="Zhao S."/>
            <person name="Grierson D."/>
            <person name="Xu C."/>
            <person name="Chen K."/>
        </authorList>
    </citation>
    <scope>NUCLEOTIDE SEQUENCE [LARGE SCALE GENOMIC DNA]</scope>
    <source>
        <strain evidence="3">01-14</strain>
        <tissue evidence="3">Leaf</tissue>
    </source>
</reference>
<sequence length="332" mass="37419">MRAVEVSKRLSRALFSFSSYSRSLPNFLPSPGCHRSSGDRDTCLLRFPWSATQQRGVKVNASHVRPGNVIEKSGKMYQVIDAEHKQRGRGGAMMQMELRDIDTGNKVSLRFGTEEAVERVFVEDKSFTCLYTENDTAFVIESETFEQLEVPLDVFGKAGAYLKDHHHQQPRYCHPYHFTHAHPNTINVMILLPHLPPSYNNVVTYEMHKHWLAEAIILKFLSFLLVILGLNFKTSQFICGSDSWLPVPVGLIRGQAPAQGPELYDGRALSGSIPKRVACTIREIHASTKGPTVTPRYQRALLDNGVTVMVPSYLEIGEEIFINPQDDSYIGR</sequence>
<dbReference type="Gene3D" id="2.30.30.30">
    <property type="match status" value="1"/>
</dbReference>
<name>A0AAP0MRL4_9ROSI</name>
<dbReference type="PANTHER" id="PTHR30053:SF14">
    <property type="entry name" value="TRANSLATION ELONGATION FACTOR KOW-LIKE DOMAIN-CONTAINING PROTEIN"/>
    <property type="match status" value="1"/>
</dbReference>
<dbReference type="InterPro" id="IPR001059">
    <property type="entry name" value="Transl_elong_P/YeiP_cen"/>
</dbReference>
<dbReference type="InterPro" id="IPR014722">
    <property type="entry name" value="Rib_uL2_dom2"/>
</dbReference>
<gene>
    <name evidence="3" type="ORF">WN944_009108</name>
</gene>
<dbReference type="InterPro" id="IPR020599">
    <property type="entry name" value="Transl_elong_fac_P/YeiP"/>
</dbReference>
<evidence type="ECO:0000256" key="1">
    <source>
        <dbReference type="ARBA" id="ARBA00009479"/>
    </source>
</evidence>
<evidence type="ECO:0000313" key="3">
    <source>
        <dbReference type="EMBL" id="KAK9220685.1"/>
    </source>
</evidence>